<evidence type="ECO:0000313" key="1">
    <source>
        <dbReference type="EMBL" id="KAK1868708.1"/>
    </source>
</evidence>
<dbReference type="Proteomes" id="UP000798662">
    <property type="component" value="Chromosome 3"/>
</dbReference>
<accession>A0ACC3CFS7</accession>
<evidence type="ECO:0000313" key="2">
    <source>
        <dbReference type="Proteomes" id="UP000798662"/>
    </source>
</evidence>
<sequence length="188" mass="19986">MGWVVMARGVPASRCPEGRAGARVGGVPPPMAAARVRHRTAGGLPTDMGDTRGALPHPPRPSHLLRVCTVRAIVPFPPFPPSLPPVVPPSLPLPFFSHCASSLPSVCSGWPTPRTHPRLHSSPPTHVAPTRRLGRSTMGGRGSCPSAAATAAPTPPRWQRFWASRRRREVRRRAGGRRATAGGGQTRS</sequence>
<keyword evidence="2" id="KW-1185">Reference proteome</keyword>
<dbReference type="EMBL" id="CM020620">
    <property type="protein sequence ID" value="KAK1868708.1"/>
    <property type="molecule type" value="Genomic_DNA"/>
</dbReference>
<organism evidence="1 2">
    <name type="scientific">Pyropia yezoensis</name>
    <name type="common">Susabi-nori</name>
    <name type="synonym">Porphyra yezoensis</name>
    <dbReference type="NCBI Taxonomy" id="2788"/>
    <lineage>
        <taxon>Eukaryota</taxon>
        <taxon>Rhodophyta</taxon>
        <taxon>Bangiophyceae</taxon>
        <taxon>Bangiales</taxon>
        <taxon>Bangiaceae</taxon>
        <taxon>Pyropia</taxon>
    </lineage>
</organism>
<comment type="caution">
    <text evidence="1">The sequence shown here is derived from an EMBL/GenBank/DDBJ whole genome shotgun (WGS) entry which is preliminary data.</text>
</comment>
<proteinExistence type="predicted"/>
<gene>
    <name evidence="1" type="ORF">I4F81_011191</name>
</gene>
<protein>
    <submittedName>
        <fullName evidence="1">Uncharacterized protein</fullName>
    </submittedName>
</protein>
<name>A0ACC3CFS7_PYRYE</name>
<reference evidence="1" key="1">
    <citation type="submission" date="2019-11" db="EMBL/GenBank/DDBJ databases">
        <title>Nori genome reveals adaptations in red seaweeds to the harsh intertidal environment.</title>
        <authorList>
            <person name="Wang D."/>
            <person name="Mao Y."/>
        </authorList>
    </citation>
    <scope>NUCLEOTIDE SEQUENCE</scope>
    <source>
        <tissue evidence="1">Gametophyte</tissue>
    </source>
</reference>